<proteinExistence type="predicted"/>
<evidence type="ECO:0000313" key="1">
    <source>
        <dbReference type="EMBL" id="CAD8108710.1"/>
    </source>
</evidence>
<dbReference type="AlphaFoldDB" id="A0A8S1PZN1"/>
<name>A0A8S1PZN1_9CILI</name>
<dbReference type="OrthoDB" id="320641at2759"/>
<dbReference type="PANTHER" id="PTHR33706">
    <property type="entry name" value="MORN VARIANT REPEAT PROTEIN"/>
    <property type="match status" value="1"/>
</dbReference>
<protein>
    <submittedName>
        <fullName evidence="1">Uncharacterized protein</fullName>
    </submittedName>
</protein>
<dbReference type="EMBL" id="CAJJDN010000092">
    <property type="protein sequence ID" value="CAD8108710.1"/>
    <property type="molecule type" value="Genomic_DNA"/>
</dbReference>
<sequence length="658" mass="77315">MQSQLPEYQKQFDTINQNLEEKFQEYETFKQLDYKFQKTYFQTYQTKQGELMYIHKGEILQKFQIYEFLPKLEIITNLEQIKYLRWIGELGKDNRKIGLWKATWKGESIVDCGGWYSQEGQKQGKWKEMIKNYNDHAKVFEIGEYVNDLRKGIWKYNFQENEIGGGEYNEKGFKQGKWIELSERFRKNSQVTYIGEYNRNGQKVGKWDIMFCPSNQYEQIGGGQYDELQEGCSIKVGKWIELWDGFQKDSQVTQNGEYNTNGMKIGRWNIMYNNQDKEQIGGGLYHEQQDCSVKTGRWLELSEGFQRDSQVTYYGEYNKNGMKVGRWDIMYKKKDIYGNEDPNYQLIGCGSYQDQQDGSTIKIGKWIELWDNFRYPSQITFNGEYNINGIKIGKWDIMYCKWNEKEYQQIGGGEYDELEGDSIKIGKWVEVQEDFFSGGEITSIGEYNKRGIKVGRWDIWFKKNYGDAQNEKIGGGQYCEQAGGFSIKIGKWIEQLDEFYDASQIVYIGEYNTKGIKISRWDIMFRQYGDFEFKQIGGGSYFEQEGGASFKIGKWVEFCEQYKGSAQVTYNGEFNMKGQKIGKWDIMFDRWGNGDFKQIGGGQYEEQEGGSSIKIGRWVELYEGFCDSIQITYTGEYNEKGIKNGTWVETDLGEQECW</sequence>
<organism evidence="1 2">
    <name type="scientific">Paramecium sonneborni</name>
    <dbReference type="NCBI Taxonomy" id="65129"/>
    <lineage>
        <taxon>Eukaryota</taxon>
        <taxon>Sar</taxon>
        <taxon>Alveolata</taxon>
        <taxon>Ciliophora</taxon>
        <taxon>Intramacronucleata</taxon>
        <taxon>Oligohymenophorea</taxon>
        <taxon>Peniculida</taxon>
        <taxon>Parameciidae</taxon>
        <taxon>Paramecium</taxon>
    </lineage>
</organism>
<keyword evidence="2" id="KW-1185">Reference proteome</keyword>
<reference evidence="1" key="1">
    <citation type="submission" date="2021-01" db="EMBL/GenBank/DDBJ databases">
        <authorList>
            <consortium name="Genoscope - CEA"/>
            <person name="William W."/>
        </authorList>
    </citation>
    <scope>NUCLEOTIDE SEQUENCE</scope>
</reference>
<evidence type="ECO:0000313" key="2">
    <source>
        <dbReference type="Proteomes" id="UP000692954"/>
    </source>
</evidence>
<comment type="caution">
    <text evidence="1">The sequence shown here is derived from an EMBL/GenBank/DDBJ whole genome shotgun (WGS) entry which is preliminary data.</text>
</comment>
<accession>A0A8S1PZN1</accession>
<dbReference type="PANTHER" id="PTHR33706:SF1">
    <property type="entry name" value="TPR REPEAT PROTEIN"/>
    <property type="match status" value="1"/>
</dbReference>
<gene>
    <name evidence="1" type="ORF">PSON_ATCC_30995.1.T0920033</name>
</gene>
<dbReference type="Proteomes" id="UP000692954">
    <property type="component" value="Unassembled WGS sequence"/>
</dbReference>